<dbReference type="SUPFAM" id="SSF103481">
    <property type="entry name" value="Multidrug resistance efflux transporter EmrE"/>
    <property type="match status" value="1"/>
</dbReference>
<feature type="domain" description="EamA" evidence="4">
    <location>
        <begin position="7"/>
        <end position="136"/>
    </location>
</feature>
<keyword evidence="3" id="KW-1133">Transmembrane helix</keyword>
<dbReference type="Pfam" id="PF00892">
    <property type="entry name" value="EamA"/>
    <property type="match status" value="2"/>
</dbReference>
<feature type="transmembrane region" description="Helical" evidence="3">
    <location>
        <begin position="153"/>
        <end position="172"/>
    </location>
</feature>
<feature type="transmembrane region" description="Helical" evidence="3">
    <location>
        <begin position="37"/>
        <end position="55"/>
    </location>
</feature>
<dbReference type="RefSeq" id="WP_058298996.1">
    <property type="nucleotide sequence ID" value="NZ_FMAU01000003.1"/>
</dbReference>
<dbReference type="EMBL" id="FMAU01000003">
    <property type="protein sequence ID" value="SCC17892.1"/>
    <property type="molecule type" value="Genomic_DNA"/>
</dbReference>
<feature type="transmembrane region" description="Helical" evidence="3">
    <location>
        <begin position="269"/>
        <end position="289"/>
    </location>
</feature>
<organism evidence="5 6">
    <name type="scientific">[Bacillus] enclensis</name>
    <dbReference type="NCBI Taxonomy" id="1402860"/>
    <lineage>
        <taxon>Bacteria</taxon>
        <taxon>Bacillati</taxon>
        <taxon>Bacillota</taxon>
        <taxon>Bacilli</taxon>
        <taxon>Bacillales</taxon>
        <taxon>Bacillaceae</taxon>
        <taxon>Rossellomorea</taxon>
    </lineage>
</organism>
<evidence type="ECO:0000313" key="6">
    <source>
        <dbReference type="Proteomes" id="UP000181997"/>
    </source>
</evidence>
<accession>A0A0V8HFV0</accession>
<dbReference type="OrthoDB" id="3180815at2"/>
<name>A0A0V8HFV0_9BACI</name>
<feature type="transmembrane region" description="Helical" evidence="3">
    <location>
        <begin position="67"/>
        <end position="86"/>
    </location>
</feature>
<dbReference type="InterPro" id="IPR000620">
    <property type="entry name" value="EamA_dom"/>
</dbReference>
<comment type="subcellular location">
    <subcellularLocation>
        <location evidence="1">Endomembrane system</location>
        <topology evidence="1">Multi-pass membrane protein</topology>
    </subcellularLocation>
</comment>
<keyword evidence="3" id="KW-0472">Membrane</keyword>
<evidence type="ECO:0000256" key="3">
    <source>
        <dbReference type="SAM" id="Phobius"/>
    </source>
</evidence>
<dbReference type="Proteomes" id="UP000181997">
    <property type="component" value="Unassembled WGS sequence"/>
</dbReference>
<feature type="transmembrane region" description="Helical" evidence="3">
    <location>
        <begin position="216"/>
        <end position="234"/>
    </location>
</feature>
<evidence type="ECO:0000313" key="5">
    <source>
        <dbReference type="EMBL" id="SCC17892.1"/>
    </source>
</evidence>
<feature type="transmembrane region" description="Helical" evidence="3">
    <location>
        <begin position="184"/>
        <end position="204"/>
    </location>
</feature>
<dbReference type="GO" id="GO:0016020">
    <property type="term" value="C:membrane"/>
    <property type="evidence" value="ECO:0007669"/>
    <property type="project" value="InterPro"/>
</dbReference>
<protein>
    <submittedName>
        <fullName evidence="5">Threonine/homoserine efflux transporter RhtA</fullName>
    </submittedName>
</protein>
<dbReference type="InterPro" id="IPR037185">
    <property type="entry name" value="EmrE-like"/>
</dbReference>
<dbReference type="AlphaFoldDB" id="A0A0V8HFV0"/>
<keyword evidence="6" id="KW-1185">Reference proteome</keyword>
<keyword evidence="3" id="KW-0812">Transmembrane</keyword>
<feature type="transmembrane region" description="Helical" evidence="3">
    <location>
        <begin position="246"/>
        <end position="263"/>
    </location>
</feature>
<gene>
    <name evidence="5" type="ORF">GA0061094_2930</name>
</gene>
<feature type="transmembrane region" description="Helical" evidence="3">
    <location>
        <begin position="92"/>
        <end position="114"/>
    </location>
</feature>
<feature type="domain" description="EamA" evidence="4">
    <location>
        <begin position="152"/>
        <end position="284"/>
    </location>
</feature>
<comment type="similarity">
    <text evidence="2">Belongs to the EamA transporter family.</text>
</comment>
<reference evidence="6" key="1">
    <citation type="submission" date="2016-08" db="EMBL/GenBank/DDBJ databases">
        <authorList>
            <person name="Varghese N."/>
            <person name="Submissions Spin"/>
        </authorList>
    </citation>
    <scope>NUCLEOTIDE SEQUENCE [LARGE SCALE GENOMIC DNA]</scope>
    <source>
        <strain evidence="6">SGD-1123</strain>
    </source>
</reference>
<evidence type="ECO:0000259" key="4">
    <source>
        <dbReference type="Pfam" id="PF00892"/>
    </source>
</evidence>
<evidence type="ECO:0000256" key="2">
    <source>
        <dbReference type="ARBA" id="ARBA00007362"/>
    </source>
</evidence>
<feature type="transmembrane region" description="Helical" evidence="3">
    <location>
        <begin position="126"/>
        <end position="147"/>
    </location>
</feature>
<proteinExistence type="inferred from homology"/>
<evidence type="ECO:0000256" key="1">
    <source>
        <dbReference type="ARBA" id="ARBA00004127"/>
    </source>
</evidence>
<sequence length="299" mass="31808">MKPINASLCVLAGASSYGIHASVVKLGFAEGYTVTEITGVQYLFGLMMLLAAFLFTKKVKVSLKQVLSLFGIGALLSMTGVFYGLSLSKVPATIAVVMLFQFTWIGLLIEALYMKKWPANKKLVSSAFLWMGTVLAGGIASSGGFNWTENIPGILYGVAAAFTFALFLFLSGKVARGVPTIQKSLLITFGGMLVVILALQPSFIREPARLIDMGEFGLAVAVVGTIFPVVFLAIGSPHLDSSITTILGAAELPAAILSAMLILHEQVTALQMMGIILILIGIAIPQLHFKTMHSGKQYS</sequence>